<evidence type="ECO:0000256" key="1">
    <source>
        <dbReference type="PROSITE-ProRule" id="PRU00042"/>
    </source>
</evidence>
<accession>A0A6I8NR91</accession>
<dbReference type="Bgee" id="ENSOANG00000039259">
    <property type="expression patterns" value="Expressed in liver and 7 other cell types or tissues"/>
</dbReference>
<proteinExistence type="predicted"/>
<dbReference type="PANTHER" id="PTHR47222">
    <property type="entry name" value="ZINC FINGER PROTEIN 532-RELATED"/>
    <property type="match status" value="1"/>
</dbReference>
<dbReference type="PROSITE" id="PS50157">
    <property type="entry name" value="ZINC_FINGER_C2H2_2"/>
    <property type="match status" value="2"/>
</dbReference>
<feature type="compositionally biased region" description="Low complexity" evidence="2">
    <location>
        <begin position="799"/>
        <end position="809"/>
    </location>
</feature>
<feature type="compositionally biased region" description="Pro residues" evidence="2">
    <location>
        <begin position="628"/>
        <end position="651"/>
    </location>
</feature>
<keyword evidence="1" id="KW-0479">Metal-binding</keyword>
<feature type="domain" description="C2H2-type" evidence="3">
    <location>
        <begin position="551"/>
        <end position="576"/>
    </location>
</feature>
<feature type="compositionally biased region" description="Gly residues" evidence="2">
    <location>
        <begin position="426"/>
        <end position="447"/>
    </location>
</feature>
<dbReference type="InterPro" id="IPR057356">
    <property type="entry name" value="Znf-C2H2_ZNF592"/>
</dbReference>
<feature type="compositionally biased region" description="Low complexity" evidence="2">
    <location>
        <begin position="212"/>
        <end position="222"/>
    </location>
</feature>
<keyword evidence="1" id="KW-0862">Zinc</keyword>
<dbReference type="OMA" id="YCTTERM"/>
<dbReference type="InterPro" id="IPR013087">
    <property type="entry name" value="Znf_C2H2_type"/>
</dbReference>
<evidence type="ECO:0000313" key="4">
    <source>
        <dbReference type="Ensembl" id="ENSOANP00000043582.1"/>
    </source>
</evidence>
<name>A0A6I8NR91_ORNAN</name>
<reference evidence="4" key="2">
    <citation type="submission" date="2025-09" db="UniProtKB">
        <authorList>
            <consortium name="Ensembl"/>
        </authorList>
    </citation>
    <scope>IDENTIFICATION</scope>
    <source>
        <strain evidence="4">Glennie</strain>
    </source>
</reference>
<feature type="region of interest" description="Disordered" evidence="2">
    <location>
        <begin position="205"/>
        <end position="276"/>
    </location>
</feature>
<dbReference type="AlphaFoldDB" id="A0A6I8NR91"/>
<feature type="region of interest" description="Disordered" evidence="2">
    <location>
        <begin position="627"/>
        <end position="651"/>
    </location>
</feature>
<dbReference type="GeneTree" id="ENSGT00940000158357"/>
<feature type="region of interest" description="Disordered" evidence="2">
    <location>
        <begin position="1"/>
        <end position="186"/>
    </location>
</feature>
<protein>
    <recommendedName>
        <fullName evidence="3">C2H2-type domain-containing protein</fullName>
    </recommendedName>
</protein>
<evidence type="ECO:0000259" key="3">
    <source>
        <dbReference type="PROSITE" id="PS50157"/>
    </source>
</evidence>
<keyword evidence="1" id="KW-0863">Zinc-finger</keyword>
<feature type="compositionally biased region" description="Low complexity" evidence="2">
    <location>
        <begin position="393"/>
        <end position="408"/>
    </location>
</feature>
<dbReference type="Proteomes" id="UP000002279">
    <property type="component" value="Unplaced"/>
</dbReference>
<dbReference type="Gene3D" id="3.30.160.60">
    <property type="entry name" value="Classic Zinc Finger"/>
    <property type="match status" value="1"/>
</dbReference>
<evidence type="ECO:0000256" key="2">
    <source>
        <dbReference type="SAM" id="MobiDB-lite"/>
    </source>
</evidence>
<dbReference type="Ensembl" id="ENSOANT00000055590.1">
    <property type="protein sequence ID" value="ENSOANP00000043582.1"/>
    <property type="gene ID" value="ENSOANG00000039259.1"/>
</dbReference>
<evidence type="ECO:0000313" key="5">
    <source>
        <dbReference type="Proteomes" id="UP000002279"/>
    </source>
</evidence>
<feature type="compositionally biased region" description="Basic and acidic residues" evidence="2">
    <location>
        <begin position="77"/>
        <end position="86"/>
    </location>
</feature>
<dbReference type="FunCoup" id="A0A6I8NR91">
    <property type="interactions" value="1457"/>
</dbReference>
<dbReference type="SMART" id="SM00355">
    <property type="entry name" value="ZnF_C2H2"/>
    <property type="match status" value="4"/>
</dbReference>
<keyword evidence="5" id="KW-1185">Reference proteome</keyword>
<dbReference type="Pfam" id="PF25412">
    <property type="entry name" value="zf-C2H2_ZNF592"/>
    <property type="match status" value="1"/>
</dbReference>
<feature type="domain" description="C2H2-type" evidence="3">
    <location>
        <begin position="697"/>
        <end position="724"/>
    </location>
</feature>
<sequence length="840" mass="87513">MGDMKTPDFDDLLAAFDIPDPTSLDAKEALQPPSEESESPLKPAGMGMDEGLPLAPAGPAPDVPAVSVIVKNTSRQESFEAEKEPHPVLLHNGFRGPDLGPEPPGPGPHFGKFDSPFVNGDSARGYPGGKAEPPKAEPLPTFSQFSPISSPEPEDALQDPGAGEKQRPAESPFFPAPPGLAPPGTAVLEALGKLPELSMFDHYCKKEPRFEPQPGGAAEPGPDSGRGPGEAHRFPGEALAFPGLPANHVGDPSGPGPEPGLCSSVPPRQRLKPAHSKLSSCVAALVALQAKKAAAGLAKDDVPGIVPGPPEPAREDAAGGSPGTPQSPQSPSEAGRRGGRAPPDSPRSVCSDSSARGSPPAIPKVRIKTIKTSSGEIKRTVTRILPDLDDAGKSPAGSPGAGPEQAAGRTSPARSEPPDGEAGSPAGDGDGPGAAPGPRSGPGGRGPGPATQASAPAPASFLPKAVHLANLNLVPHSVAAASVAAKSSGQRRGQPQPPQMSVPLVHQVKRAAPVVVEAFNRVLHGANPVPVYAPNLSPPPDSQIRLPPSGFSCPECGDAFALERSLSLHYGRRSVHIEVLCTQCAQTLLFFNKCSLLKHARDHKSKGLVMQCSQLLMKPIAADQMFPPAAPPAPAPAPASPKGGPAPAPSPPAMPLFSDPLRLIRHGIKCLECKKQVQDCVALAAHYQRTAEDSEGLTCQVCQMMLPNQCSFCAHQRIHTHKSPYCCPECGVLCRSAYFQTHVKENCLHYARKVHPLWLRLHVPRPAEGAHPRATLSGLPQVRVLPHGLQVRQQHGRPQRQPAPQPAAQGLSVSATPGRRRGREEMNAGHRGGSGRDGVV</sequence>
<dbReference type="PROSITE" id="PS00028">
    <property type="entry name" value="ZINC_FINGER_C2H2_1"/>
    <property type="match status" value="1"/>
</dbReference>
<dbReference type="InterPro" id="IPR045914">
    <property type="entry name" value="Zn532-like"/>
</dbReference>
<feature type="region of interest" description="Disordered" evidence="2">
    <location>
        <begin position="292"/>
        <end position="456"/>
    </location>
</feature>
<feature type="compositionally biased region" description="Gly residues" evidence="2">
    <location>
        <begin position="830"/>
        <end position="840"/>
    </location>
</feature>
<dbReference type="InParanoid" id="A0A6I8NR91"/>
<feature type="region of interest" description="Disordered" evidence="2">
    <location>
        <begin position="791"/>
        <end position="840"/>
    </location>
</feature>
<feature type="compositionally biased region" description="Low complexity" evidence="2">
    <location>
        <begin position="323"/>
        <end position="332"/>
    </location>
</feature>
<dbReference type="GO" id="GO:0008270">
    <property type="term" value="F:zinc ion binding"/>
    <property type="evidence" value="ECO:0007669"/>
    <property type="project" value="UniProtKB-KW"/>
</dbReference>
<dbReference type="PANTHER" id="PTHR47222:SF1">
    <property type="entry name" value="ZINC FINGER PROTEIN 592"/>
    <property type="match status" value="1"/>
</dbReference>
<organism evidence="4 5">
    <name type="scientific">Ornithorhynchus anatinus</name>
    <name type="common">Duckbill platypus</name>
    <dbReference type="NCBI Taxonomy" id="9258"/>
    <lineage>
        <taxon>Eukaryota</taxon>
        <taxon>Metazoa</taxon>
        <taxon>Chordata</taxon>
        <taxon>Craniata</taxon>
        <taxon>Vertebrata</taxon>
        <taxon>Euteleostomi</taxon>
        <taxon>Mammalia</taxon>
        <taxon>Monotremata</taxon>
        <taxon>Ornithorhynchidae</taxon>
        <taxon>Ornithorhynchus</taxon>
    </lineage>
</organism>
<reference evidence="4" key="1">
    <citation type="submission" date="2025-08" db="UniProtKB">
        <authorList>
            <consortium name="Ensembl"/>
        </authorList>
    </citation>
    <scope>IDENTIFICATION</scope>
    <source>
        <strain evidence="4">Glennie</strain>
    </source>
</reference>